<evidence type="ECO:0000313" key="8">
    <source>
        <dbReference type="EMBL" id="OGZ76459.1"/>
    </source>
</evidence>
<accession>A0A1G2INF2</accession>
<sequence>FRAVKTEKFFVFRFAGIFWKIFFCLFIFSAFFLLLSLLDLFSGIFALRMSIIFLALFLLFWELSLFSNLKLKSDNLREIDAELSDAVFAPEGYNFADFLSFEACKIVEGAVKFCRRRKIYEINSTSLFYSAIRNGKETKTISYRLGLNVRKLQEDSQNFLEKIQRQGNAEENFSGDFKNIILEAAKICVERGRESIGEKEILIALARHDEFFKKVLVSADLKEKDIENITLWLDSVENAILQHKKFWTYENLSKNGSLGKDWASGYTVTLDRYSVDWRNIVSRWTFKEVIGNKKEIEQAEIILAMDNLSNVLLVGDPGVGRKSIAQAIAQRCYLGTNLPELNNKRVVELDMVSLLAGIQDFEKLETILDKIFQEVLISGNVILVIDELQNFVLEKSPRPGSIDITAILSKYLSMKNFQFVGITTYDGLHQKIEQNSFFLQYFRKIEVPEVSEQETIRILQNFTLELEQKHKILILYPSIREIVNLTGRYFPSVPFPKKALDILDEVVIYVLAQKEKIVLPHHVAKIISDKTEIPVGKMEFKEKEVLLNLENLIHQRIINQEEAVKEISTAMRRARAGLASKKRPMGVFLFLGPTGVGKTETSKALSQIYFGSEDKTIRIDMSEFQQISDIARLIGAVSPLEQQGLLTTPVRENPFSLILLDEIEKAHPNILNLFLQVFDEGYITDGQGRKVIFANTIIICTSNAAAETIFKEVEFGRAIEKQNLLDELFEKRIFKPELINRFDATVIFHPLTKENLLAIAQLMLGSLKNNLKEKEIDFEITESLMEKIVELSYKPEFGAREMRRVIQDKVESKVAEVIISDKLQKGDKIKIDPETFEIIINPVE</sequence>
<feature type="non-terminal residue" evidence="8">
    <location>
        <position position="1"/>
    </location>
</feature>
<evidence type="ECO:0000256" key="4">
    <source>
        <dbReference type="ARBA" id="ARBA00023186"/>
    </source>
</evidence>
<dbReference type="InterPro" id="IPR027417">
    <property type="entry name" value="P-loop_NTPase"/>
</dbReference>
<dbReference type="Pfam" id="PF07724">
    <property type="entry name" value="AAA_2"/>
    <property type="match status" value="1"/>
</dbReference>
<dbReference type="GO" id="GO:0005737">
    <property type="term" value="C:cytoplasm"/>
    <property type="evidence" value="ECO:0007669"/>
    <property type="project" value="TreeGrafter"/>
</dbReference>
<dbReference type="InterPro" id="IPR036628">
    <property type="entry name" value="Clp_N_dom_sf"/>
</dbReference>
<dbReference type="Gene3D" id="3.40.50.300">
    <property type="entry name" value="P-loop containing nucleotide triphosphate hydrolases"/>
    <property type="match status" value="2"/>
</dbReference>
<feature type="domain" description="AAA+ ATPase" evidence="6">
    <location>
        <begin position="307"/>
        <end position="446"/>
    </location>
</feature>
<dbReference type="PRINTS" id="PR00300">
    <property type="entry name" value="CLPPROTEASEA"/>
</dbReference>
<keyword evidence="3" id="KW-0067">ATP-binding</keyword>
<dbReference type="GO" id="GO:0016887">
    <property type="term" value="F:ATP hydrolysis activity"/>
    <property type="evidence" value="ECO:0007669"/>
    <property type="project" value="InterPro"/>
</dbReference>
<evidence type="ECO:0000259" key="6">
    <source>
        <dbReference type="SMART" id="SM00382"/>
    </source>
</evidence>
<dbReference type="InterPro" id="IPR050130">
    <property type="entry name" value="ClpA_ClpB"/>
</dbReference>
<dbReference type="AlphaFoldDB" id="A0A1G2INF2"/>
<keyword evidence="2" id="KW-0547">Nucleotide-binding</keyword>
<dbReference type="SMART" id="SM00382">
    <property type="entry name" value="AAA"/>
    <property type="match status" value="2"/>
</dbReference>
<evidence type="ECO:0000256" key="2">
    <source>
        <dbReference type="ARBA" id="ARBA00022741"/>
    </source>
</evidence>
<keyword evidence="4" id="KW-0143">Chaperone</keyword>
<dbReference type="Pfam" id="PF02861">
    <property type="entry name" value="Clp_N"/>
    <property type="match status" value="1"/>
</dbReference>
<feature type="domain" description="Clp ATPase C-terminal" evidence="7">
    <location>
        <begin position="751"/>
        <end position="836"/>
    </location>
</feature>
<dbReference type="GO" id="GO:0005524">
    <property type="term" value="F:ATP binding"/>
    <property type="evidence" value="ECO:0007669"/>
    <property type="project" value="UniProtKB-KW"/>
</dbReference>
<keyword evidence="1" id="KW-0677">Repeat</keyword>
<dbReference type="Pfam" id="PF17871">
    <property type="entry name" value="AAA_lid_9"/>
    <property type="match status" value="1"/>
</dbReference>
<keyword evidence="5" id="KW-1133">Transmembrane helix</keyword>
<dbReference type="CDD" id="cd00009">
    <property type="entry name" value="AAA"/>
    <property type="match status" value="1"/>
</dbReference>
<dbReference type="InterPro" id="IPR001270">
    <property type="entry name" value="ClpA/B"/>
</dbReference>
<gene>
    <name evidence="8" type="ORF">A3G45_03415</name>
</gene>
<dbReference type="PANTHER" id="PTHR11638">
    <property type="entry name" value="ATP-DEPENDENT CLP PROTEASE"/>
    <property type="match status" value="1"/>
</dbReference>
<dbReference type="GO" id="GO:0034605">
    <property type="term" value="P:cellular response to heat"/>
    <property type="evidence" value="ECO:0007669"/>
    <property type="project" value="TreeGrafter"/>
</dbReference>
<name>A0A1G2INF2_9BACT</name>
<evidence type="ECO:0008006" key="10">
    <source>
        <dbReference type="Google" id="ProtNLM"/>
    </source>
</evidence>
<evidence type="ECO:0000256" key="3">
    <source>
        <dbReference type="ARBA" id="ARBA00022840"/>
    </source>
</evidence>
<dbReference type="InterPro" id="IPR004176">
    <property type="entry name" value="Clp_R_N"/>
</dbReference>
<evidence type="ECO:0000256" key="5">
    <source>
        <dbReference type="SAM" id="Phobius"/>
    </source>
</evidence>
<dbReference type="EMBL" id="MHPE01000034">
    <property type="protein sequence ID" value="OGZ76459.1"/>
    <property type="molecule type" value="Genomic_DNA"/>
</dbReference>
<keyword evidence="5" id="KW-0472">Membrane</keyword>
<dbReference type="Pfam" id="PF10431">
    <property type="entry name" value="ClpB_D2-small"/>
    <property type="match status" value="1"/>
</dbReference>
<dbReference type="SMART" id="SM01086">
    <property type="entry name" value="ClpB_D2-small"/>
    <property type="match status" value="1"/>
</dbReference>
<feature type="transmembrane region" description="Helical" evidence="5">
    <location>
        <begin position="12"/>
        <end position="34"/>
    </location>
</feature>
<feature type="transmembrane region" description="Helical" evidence="5">
    <location>
        <begin position="40"/>
        <end position="61"/>
    </location>
</feature>
<keyword evidence="5" id="KW-0812">Transmembrane</keyword>
<protein>
    <recommendedName>
        <fullName evidence="10">Clp R domain-containing protein</fullName>
    </recommendedName>
</protein>
<dbReference type="Proteomes" id="UP000178632">
    <property type="component" value="Unassembled WGS sequence"/>
</dbReference>
<dbReference type="Gene3D" id="1.10.1780.10">
    <property type="entry name" value="Clp, N-terminal domain"/>
    <property type="match status" value="1"/>
</dbReference>
<dbReference type="CDD" id="cd19499">
    <property type="entry name" value="RecA-like_ClpB_Hsp104-like"/>
    <property type="match status" value="1"/>
</dbReference>
<proteinExistence type="predicted"/>
<dbReference type="Pfam" id="PF00004">
    <property type="entry name" value="AAA"/>
    <property type="match status" value="1"/>
</dbReference>
<dbReference type="InterPro" id="IPR003959">
    <property type="entry name" value="ATPase_AAA_core"/>
</dbReference>
<dbReference type="PANTHER" id="PTHR11638:SF18">
    <property type="entry name" value="HEAT SHOCK PROTEIN 104"/>
    <property type="match status" value="1"/>
</dbReference>
<organism evidence="8 9">
    <name type="scientific">Candidatus Staskawiczbacteria bacterium RIFCSPLOWO2_12_FULL_37_15</name>
    <dbReference type="NCBI Taxonomy" id="1802218"/>
    <lineage>
        <taxon>Bacteria</taxon>
        <taxon>Candidatus Staskawicziibacteriota</taxon>
    </lineage>
</organism>
<comment type="caution">
    <text evidence="8">The sequence shown here is derived from an EMBL/GenBank/DDBJ whole genome shotgun (WGS) entry which is preliminary data.</text>
</comment>
<dbReference type="InterPro" id="IPR019489">
    <property type="entry name" value="Clp_ATPase_C"/>
</dbReference>
<evidence type="ECO:0000256" key="1">
    <source>
        <dbReference type="ARBA" id="ARBA00022737"/>
    </source>
</evidence>
<evidence type="ECO:0000313" key="9">
    <source>
        <dbReference type="Proteomes" id="UP000178632"/>
    </source>
</evidence>
<dbReference type="Gene3D" id="1.10.8.60">
    <property type="match status" value="2"/>
</dbReference>
<evidence type="ECO:0000259" key="7">
    <source>
        <dbReference type="SMART" id="SM01086"/>
    </source>
</evidence>
<reference evidence="8 9" key="1">
    <citation type="journal article" date="2016" name="Nat. Commun.">
        <title>Thousands of microbial genomes shed light on interconnected biogeochemical processes in an aquifer system.</title>
        <authorList>
            <person name="Anantharaman K."/>
            <person name="Brown C.T."/>
            <person name="Hug L.A."/>
            <person name="Sharon I."/>
            <person name="Castelle C.J."/>
            <person name="Probst A.J."/>
            <person name="Thomas B.C."/>
            <person name="Singh A."/>
            <person name="Wilkins M.J."/>
            <person name="Karaoz U."/>
            <person name="Brodie E.L."/>
            <person name="Williams K.H."/>
            <person name="Hubbard S.S."/>
            <person name="Banfield J.F."/>
        </authorList>
    </citation>
    <scope>NUCLEOTIDE SEQUENCE [LARGE SCALE GENOMIC DNA]</scope>
</reference>
<dbReference type="SUPFAM" id="SSF52540">
    <property type="entry name" value="P-loop containing nucleoside triphosphate hydrolases"/>
    <property type="match status" value="2"/>
</dbReference>
<feature type="domain" description="AAA+ ATPase" evidence="6">
    <location>
        <begin position="584"/>
        <end position="720"/>
    </location>
</feature>
<dbReference type="SUPFAM" id="SSF81923">
    <property type="entry name" value="Double Clp-N motif"/>
    <property type="match status" value="1"/>
</dbReference>
<dbReference type="InterPro" id="IPR041546">
    <property type="entry name" value="ClpA/ClpB_AAA_lid"/>
</dbReference>
<dbReference type="InterPro" id="IPR003593">
    <property type="entry name" value="AAA+_ATPase"/>
</dbReference>